<proteinExistence type="predicted"/>
<dbReference type="KEGG" id="psuw:WQ53_02510"/>
<dbReference type="Proteomes" id="UP000033067">
    <property type="component" value="Chromosome"/>
</dbReference>
<dbReference type="PATRIC" id="fig|314722.6.peg.520"/>
<dbReference type="AlphaFoldDB" id="A0A0E3UM76"/>
<evidence type="ECO:0000313" key="2">
    <source>
        <dbReference type="EMBL" id="AKC85800.1"/>
    </source>
</evidence>
<name>A0A0E3UM76_9GAMM</name>
<evidence type="ECO:0000256" key="1">
    <source>
        <dbReference type="SAM" id="MobiDB-lite"/>
    </source>
</evidence>
<sequence length="616" mass="66448">MAAWAAAQGYATVLVHDRKHKEITVDLLRKKIAAAIKRVTDETELKRLVVFFAGHGAALAVGDQYWILTHWKKRPTEAIKVSSLQRMLEYYGPRQVAIIGDACQEFSASFLDIVGSPVLDMPDEEQRPYELDQFFAVDVGKQAFMIKAAGGQDDFCLFTEVLLDALEGDAAQASFEQIGQDRVVTSQSLARYLDSNVAQEAGKYGVRMIPRPKPGFYTDRTYLKVPPPATEGRPEPEIGDSVADAVLEDDASSSAGAAAPPRASSGRGGSRPGKGSTQASRAVERIALARPKAPAPALAARNNAIAKAREARRRAFADEVGSATVRDHFESGCGICVSGAEVAKVEASFGEESRVDGQPNWFRIWLGGESNSLGWSDTLVTLADGRIYSVCVVQGFVAALHVMGDGFLSLFHRPIGAGAYEGQMAIDLLAQAHSGLLSQEEIISTAAFLRHGKHRIITLGCIAAQFYDTIRDVDSLRSMASFYASHAQPVPLDIVLYGGGTISESEGRLYADIPAVAARKPRTPEEQRQSFTFDPTPGFERHPIAGRIPWMRQAWGAVVTANCDKSAEGWRKQALAAMAHLAPGAFTNVAPGGRQALVKLAGIKTGKRKARQLLSV</sequence>
<protein>
    <recommendedName>
        <fullName evidence="4">Peptidase C14 caspase catalytic subunit p20</fullName>
    </recommendedName>
</protein>
<keyword evidence="3" id="KW-1185">Reference proteome</keyword>
<evidence type="ECO:0000313" key="3">
    <source>
        <dbReference type="Proteomes" id="UP000033067"/>
    </source>
</evidence>
<feature type="region of interest" description="Disordered" evidence="1">
    <location>
        <begin position="250"/>
        <end position="280"/>
    </location>
</feature>
<gene>
    <name evidence="2" type="ORF">WQ53_02510</name>
</gene>
<organism evidence="2 3">
    <name type="scientific">Pseudoxanthomonas suwonensis</name>
    <dbReference type="NCBI Taxonomy" id="314722"/>
    <lineage>
        <taxon>Bacteria</taxon>
        <taxon>Pseudomonadati</taxon>
        <taxon>Pseudomonadota</taxon>
        <taxon>Gammaproteobacteria</taxon>
        <taxon>Lysobacterales</taxon>
        <taxon>Lysobacteraceae</taxon>
        <taxon>Pseudoxanthomonas</taxon>
    </lineage>
</organism>
<dbReference type="EMBL" id="CP011144">
    <property type="protein sequence ID" value="AKC85800.1"/>
    <property type="molecule type" value="Genomic_DNA"/>
</dbReference>
<accession>A0A0E3UM76</accession>
<feature type="compositionally biased region" description="Low complexity" evidence="1">
    <location>
        <begin position="252"/>
        <end position="265"/>
    </location>
</feature>
<evidence type="ECO:0008006" key="4">
    <source>
        <dbReference type="Google" id="ProtNLM"/>
    </source>
</evidence>
<reference evidence="2 3" key="1">
    <citation type="journal article" date="2015" name="Genome Announc.">
        <title>Complete Genome Sequence of Pseudoxanthomonas suwonensis Strain J1, a Cellulose-Degrading Bacterium Isolated from Leaf- and Wood-Enriched Soil.</title>
        <authorList>
            <person name="Hou L."/>
            <person name="Jiang J."/>
            <person name="Xu Z."/>
            <person name="Zhou Y."/>
            <person name="Leung F.C."/>
        </authorList>
    </citation>
    <scope>NUCLEOTIDE SEQUENCE [LARGE SCALE GENOMIC DNA]</scope>
    <source>
        <strain evidence="2 3">J1</strain>
    </source>
</reference>
<dbReference type="Gene3D" id="3.40.50.1460">
    <property type="match status" value="1"/>
</dbReference>